<protein>
    <submittedName>
        <fullName evidence="5">D-alanine--D-alanine ligase</fullName>
    </submittedName>
</protein>
<dbReference type="EMBL" id="ANAH02000071">
    <property type="protein sequence ID" value="EPX55624.1"/>
    <property type="molecule type" value="Genomic_DNA"/>
</dbReference>
<proteinExistence type="inferred from homology"/>
<dbReference type="eggNOG" id="COG1181">
    <property type="taxonomic scope" value="Bacteria"/>
</dbReference>
<comment type="similarity">
    <text evidence="1">Belongs to the D-alanine--D-alanine ligase family.</text>
</comment>
<organism evidence="5 6">
    <name type="scientific">Cystobacter fuscus (strain ATCC 25194 / DSM 2262 / NBRC 100088 / M29)</name>
    <dbReference type="NCBI Taxonomy" id="1242864"/>
    <lineage>
        <taxon>Bacteria</taxon>
        <taxon>Pseudomonadati</taxon>
        <taxon>Myxococcota</taxon>
        <taxon>Myxococcia</taxon>
        <taxon>Myxococcales</taxon>
        <taxon>Cystobacterineae</taxon>
        <taxon>Archangiaceae</taxon>
        <taxon>Cystobacter</taxon>
    </lineage>
</organism>
<sequence>MPASSPEFPPVAILYQAVPAPEIDGIRKPMKPGGYSDSGADIGHALRAAGVPLITPRLEPDPAQAMDWVFPDTAEGIAEAVHRGARVLWANTVLFAGHPLESVVGQGVRVVGQHPARVDRYDDKWITQGELREAGCPVPASVLIGMKEESGALAVGSLSEARLDERGLRFPLVIKPVRGRGSEGVGVVRSLAELERSAAGLLAARDPVLGLPRYGQRLILERFLPGTEVTLTVMPPGAYLIEGTERTFASHWALPAVRRFNHHDGIAPYSGVVAVVDNSVLLSEREQGEPVMQRLSAWCALAASRVQALAPIRIDCRSAEDGEFLLFDLNMKPNMTGPGRPGREAQDSLCSLAARGVGWSYQDLLLNMLRQAWPSSGQGAMPRE</sequence>
<dbReference type="PROSITE" id="PS50975">
    <property type="entry name" value="ATP_GRASP"/>
    <property type="match status" value="1"/>
</dbReference>
<evidence type="ECO:0000313" key="5">
    <source>
        <dbReference type="EMBL" id="EPX55624.1"/>
    </source>
</evidence>
<dbReference type="RefSeq" id="WP_002627218.1">
    <property type="nucleotide sequence ID" value="NZ_ANAH02000071.1"/>
</dbReference>
<dbReference type="InterPro" id="IPR011761">
    <property type="entry name" value="ATP-grasp"/>
</dbReference>
<dbReference type="InterPro" id="IPR011095">
    <property type="entry name" value="Dala_Dala_lig_C"/>
</dbReference>
<dbReference type="Proteomes" id="UP000011682">
    <property type="component" value="Unassembled WGS sequence"/>
</dbReference>
<evidence type="ECO:0000313" key="6">
    <source>
        <dbReference type="Proteomes" id="UP000011682"/>
    </source>
</evidence>
<dbReference type="OrthoDB" id="24041at2"/>
<dbReference type="Gene3D" id="3.30.470.20">
    <property type="entry name" value="ATP-grasp fold, B domain"/>
    <property type="match status" value="2"/>
</dbReference>
<name>S9Q2W7_CYSF2</name>
<evidence type="ECO:0000256" key="1">
    <source>
        <dbReference type="ARBA" id="ARBA00010871"/>
    </source>
</evidence>
<feature type="domain" description="ATP-grasp" evidence="4">
    <location>
        <begin position="128"/>
        <end position="370"/>
    </location>
</feature>
<evidence type="ECO:0000256" key="2">
    <source>
        <dbReference type="ARBA" id="ARBA00022598"/>
    </source>
</evidence>
<evidence type="ECO:0000256" key="3">
    <source>
        <dbReference type="PROSITE-ProRule" id="PRU00409"/>
    </source>
</evidence>
<dbReference type="GO" id="GO:0008716">
    <property type="term" value="F:D-alanine-D-alanine ligase activity"/>
    <property type="evidence" value="ECO:0007669"/>
    <property type="project" value="InterPro"/>
</dbReference>
<keyword evidence="6" id="KW-1185">Reference proteome</keyword>
<dbReference type="SUPFAM" id="SSF56059">
    <property type="entry name" value="Glutathione synthetase ATP-binding domain-like"/>
    <property type="match status" value="1"/>
</dbReference>
<dbReference type="GO" id="GO:0005524">
    <property type="term" value="F:ATP binding"/>
    <property type="evidence" value="ECO:0007669"/>
    <property type="project" value="UniProtKB-UniRule"/>
</dbReference>
<dbReference type="PANTHER" id="PTHR23132">
    <property type="entry name" value="D-ALANINE--D-ALANINE LIGASE"/>
    <property type="match status" value="1"/>
</dbReference>
<keyword evidence="3" id="KW-0067">ATP-binding</keyword>
<comment type="caution">
    <text evidence="5">The sequence shown here is derived from an EMBL/GenBank/DDBJ whole genome shotgun (WGS) entry which is preliminary data.</text>
</comment>
<accession>S9Q2W7</accession>
<keyword evidence="3" id="KW-0547">Nucleotide-binding</keyword>
<dbReference type="GO" id="GO:0046872">
    <property type="term" value="F:metal ion binding"/>
    <property type="evidence" value="ECO:0007669"/>
    <property type="project" value="InterPro"/>
</dbReference>
<dbReference type="PANTHER" id="PTHR23132:SF23">
    <property type="entry name" value="D-ALANINE--D-ALANINE LIGASE B"/>
    <property type="match status" value="1"/>
</dbReference>
<dbReference type="AlphaFoldDB" id="S9Q2W7"/>
<evidence type="ECO:0000259" key="4">
    <source>
        <dbReference type="PROSITE" id="PS50975"/>
    </source>
</evidence>
<dbReference type="Pfam" id="PF07478">
    <property type="entry name" value="Dala_Dala_lig_C"/>
    <property type="match status" value="1"/>
</dbReference>
<keyword evidence="2 5" id="KW-0436">Ligase</keyword>
<gene>
    <name evidence="5" type="ORF">D187_009235</name>
</gene>
<reference evidence="5" key="1">
    <citation type="submission" date="2013-05" db="EMBL/GenBank/DDBJ databases">
        <title>Genome assembly of Cystobacter fuscus DSM 2262.</title>
        <authorList>
            <person name="Sharma G."/>
            <person name="Khatri I."/>
            <person name="Kaur C."/>
            <person name="Mayilraj S."/>
            <person name="Subramanian S."/>
        </authorList>
    </citation>
    <scope>NUCLEOTIDE SEQUENCE [LARGE SCALE GENOMIC DNA]</scope>
    <source>
        <strain evidence="5">DSM 2262</strain>
    </source>
</reference>